<dbReference type="Proteomes" id="UP001165205">
    <property type="component" value="Unassembled WGS sequence"/>
</dbReference>
<dbReference type="AlphaFoldDB" id="A0AAN4YGM6"/>
<organism evidence="1 2">
    <name type="scientific">Aspergillus oryzae</name>
    <name type="common">Yellow koji mold</name>
    <dbReference type="NCBI Taxonomy" id="5062"/>
    <lineage>
        <taxon>Eukaryota</taxon>
        <taxon>Fungi</taxon>
        <taxon>Dikarya</taxon>
        <taxon>Ascomycota</taxon>
        <taxon>Pezizomycotina</taxon>
        <taxon>Eurotiomycetes</taxon>
        <taxon>Eurotiomycetidae</taxon>
        <taxon>Eurotiales</taxon>
        <taxon>Aspergillaceae</taxon>
        <taxon>Aspergillus</taxon>
        <taxon>Aspergillus subgen. Circumdati</taxon>
    </lineage>
</organism>
<dbReference type="EMBL" id="BSYA01000025">
    <property type="protein sequence ID" value="GMG26313.1"/>
    <property type="molecule type" value="Genomic_DNA"/>
</dbReference>
<evidence type="ECO:0000313" key="1">
    <source>
        <dbReference type="EMBL" id="GMG26313.1"/>
    </source>
</evidence>
<comment type="caution">
    <text evidence="1">The sequence shown here is derived from an EMBL/GenBank/DDBJ whole genome shotgun (WGS) entry which is preliminary data.</text>
</comment>
<sequence>MDLTTQRKVVFGRIADLRYEGSGHRAISPKPDGSNLNSQLPREWYNVANETGQTGRLVANVFQEIAPVLHRHGVDVVFADVQGANAPRLPPKEKVYPDFVLHSPTGEVRLVGEMKTSWTTDLDNLWSRAERKFLG</sequence>
<reference evidence="1" key="1">
    <citation type="submission" date="2023-04" db="EMBL/GenBank/DDBJ databases">
        <title>Aspergillus oryzae NBRC 4228.</title>
        <authorList>
            <person name="Ichikawa N."/>
            <person name="Sato H."/>
            <person name="Tonouchi N."/>
        </authorList>
    </citation>
    <scope>NUCLEOTIDE SEQUENCE</scope>
    <source>
        <strain evidence="1">NBRC 4228</strain>
    </source>
</reference>
<gene>
    <name evidence="1" type="ORF">Aory04_000316100</name>
</gene>
<name>A0AAN4YGM6_ASPOZ</name>
<protein>
    <submittedName>
        <fullName evidence="1">Unnamed protein product</fullName>
    </submittedName>
</protein>
<evidence type="ECO:0000313" key="2">
    <source>
        <dbReference type="Proteomes" id="UP001165205"/>
    </source>
</evidence>
<accession>A0AAN4YGM6</accession>
<proteinExistence type="predicted"/>